<accession>A0A4Y3J316</accession>
<feature type="transmembrane region" description="Helical" evidence="1">
    <location>
        <begin position="78"/>
        <end position="104"/>
    </location>
</feature>
<comment type="caution">
    <text evidence="2">The sequence shown here is derived from an EMBL/GenBank/DDBJ whole genome shotgun (WGS) entry which is preliminary data.</text>
</comment>
<dbReference type="RefSeq" id="WP_141314060.1">
    <property type="nucleotide sequence ID" value="NZ_BJLJ01000001.1"/>
</dbReference>
<dbReference type="Proteomes" id="UP000317717">
    <property type="component" value="Unassembled WGS sequence"/>
</dbReference>
<evidence type="ECO:0000313" key="2">
    <source>
        <dbReference type="EMBL" id="GEA65877.1"/>
    </source>
</evidence>
<evidence type="ECO:0000256" key="1">
    <source>
        <dbReference type="SAM" id="Phobius"/>
    </source>
</evidence>
<feature type="transmembrane region" description="Helical" evidence="1">
    <location>
        <begin position="116"/>
        <end position="132"/>
    </location>
</feature>
<dbReference type="InterPro" id="IPR054673">
    <property type="entry name" value="Four_helix_put"/>
</dbReference>
<reference evidence="2 3" key="1">
    <citation type="submission" date="2019-06" db="EMBL/GenBank/DDBJ databases">
        <title>Whole genome shotgun sequence of Acinetobacter pittii NBRC 110514.</title>
        <authorList>
            <person name="Hosoyama A."/>
            <person name="Uohara A."/>
            <person name="Ohji S."/>
            <person name="Ichikawa N."/>
        </authorList>
    </citation>
    <scope>NUCLEOTIDE SEQUENCE [LARGE SCALE GENOMIC DNA]</scope>
    <source>
        <strain evidence="2 3">NBRC 110514</strain>
    </source>
</reference>
<keyword evidence="1" id="KW-0812">Transmembrane</keyword>
<organism evidence="2 3">
    <name type="scientific">Acinetobacter pittii</name>
    <name type="common">Acinetobacter genomosp. 3</name>
    <dbReference type="NCBI Taxonomy" id="48296"/>
    <lineage>
        <taxon>Bacteria</taxon>
        <taxon>Pseudomonadati</taxon>
        <taxon>Pseudomonadota</taxon>
        <taxon>Gammaproteobacteria</taxon>
        <taxon>Moraxellales</taxon>
        <taxon>Moraxellaceae</taxon>
        <taxon>Acinetobacter</taxon>
        <taxon>Acinetobacter calcoaceticus/baumannii complex</taxon>
    </lineage>
</organism>
<protein>
    <submittedName>
        <fullName evidence="2">Uncharacterized protein</fullName>
    </submittedName>
</protein>
<gene>
    <name evidence="2" type="ORF">PA3_00350</name>
</gene>
<sequence length="134" mass="15634">MFLLKNLGIFLFLFLINFKVNAVIYSGYRVTGIPSTNNSASTLFMIVLGIGASYFYYRSIKNWIYRKKEGEKPERLYGLSDWGVMLFVMALMALFASGLVFEIVGVYGGRELVREIWYWVYLGFFSFLLFLYRT</sequence>
<keyword evidence="1" id="KW-1133">Transmembrane helix</keyword>
<evidence type="ECO:0000313" key="3">
    <source>
        <dbReference type="Proteomes" id="UP000317717"/>
    </source>
</evidence>
<feature type="transmembrane region" description="Helical" evidence="1">
    <location>
        <begin position="38"/>
        <end position="57"/>
    </location>
</feature>
<proteinExistence type="predicted"/>
<dbReference type="AlphaFoldDB" id="A0A4Y3J316"/>
<dbReference type="NCBIfam" id="NF045610">
    <property type="entry name" value="acin_4_helix"/>
    <property type="match status" value="1"/>
</dbReference>
<keyword evidence="1" id="KW-0472">Membrane</keyword>
<dbReference type="EMBL" id="BJLJ01000001">
    <property type="protein sequence ID" value="GEA65877.1"/>
    <property type="molecule type" value="Genomic_DNA"/>
</dbReference>
<name>A0A4Y3J316_ACIPI</name>